<evidence type="ECO:0000256" key="1">
    <source>
        <dbReference type="SAM" id="Coils"/>
    </source>
</evidence>
<proteinExistence type="predicted"/>
<organism evidence="4 5">
    <name type="scientific">Aplysia californica</name>
    <name type="common">California sea hare</name>
    <dbReference type="NCBI Taxonomy" id="6500"/>
    <lineage>
        <taxon>Eukaryota</taxon>
        <taxon>Metazoa</taxon>
        <taxon>Spiralia</taxon>
        <taxon>Lophotrochozoa</taxon>
        <taxon>Mollusca</taxon>
        <taxon>Gastropoda</taxon>
        <taxon>Heterobranchia</taxon>
        <taxon>Euthyneura</taxon>
        <taxon>Tectipleura</taxon>
        <taxon>Aplysiida</taxon>
        <taxon>Aplysioidea</taxon>
        <taxon>Aplysiidae</taxon>
        <taxon>Aplysia</taxon>
    </lineage>
</organism>
<accession>A0ABM0JKY2</accession>
<dbReference type="Proteomes" id="UP000694888">
    <property type="component" value="Unplaced"/>
</dbReference>
<dbReference type="PANTHER" id="PTHR47086">
    <property type="entry name" value="BTB DOMAIN-CONTAINING PROTEIN"/>
    <property type="match status" value="1"/>
</dbReference>
<dbReference type="RefSeq" id="XP_005096146.1">
    <property type="nucleotide sequence ID" value="XM_005096089.3"/>
</dbReference>
<evidence type="ECO:0000259" key="3">
    <source>
        <dbReference type="Pfam" id="PF21599"/>
    </source>
</evidence>
<feature type="coiled-coil region" evidence="1">
    <location>
        <begin position="220"/>
        <end position="261"/>
    </location>
</feature>
<feature type="region of interest" description="Disordered" evidence="2">
    <location>
        <begin position="165"/>
        <end position="199"/>
    </location>
</feature>
<evidence type="ECO:0000313" key="5">
    <source>
        <dbReference type="RefSeq" id="XP_005096146.1"/>
    </source>
</evidence>
<keyword evidence="1" id="KW-0175">Coiled coil</keyword>
<feature type="domain" description="ZSWIM3 N-terminal" evidence="3">
    <location>
        <begin position="5"/>
        <end position="115"/>
    </location>
</feature>
<name>A0ABM0JKY2_APLCA</name>
<reference evidence="5" key="1">
    <citation type="submission" date="2025-08" db="UniProtKB">
        <authorList>
            <consortium name="RefSeq"/>
        </authorList>
    </citation>
    <scope>IDENTIFICATION</scope>
</reference>
<dbReference type="GeneID" id="101851726"/>
<protein>
    <submittedName>
        <fullName evidence="5">Uncharacterized protein LOC101851726</fullName>
    </submittedName>
</protein>
<dbReference type="InterPro" id="IPR040854">
    <property type="entry name" value="ZSWIM9"/>
</dbReference>
<sequence length="315" mass="35414">MPDIALGEKFSSFESLKDAIDRYQRENSVQLIVKDSKLLGRIAKTMPRLMDVVNKDIIYYRLSYACEYHGEYKARGKVKPNHVSKRRGCPMRILLRLAEDLHHLVVYELFEKHNHPLEARDETKTPRHQMFRMARVNTSRYMLTKMEEGENGQMVDVETSIGSQIFDDDEDAPDGGGGGIGSGSNSSKATTSGNTPVARLIGNATKRVLTASDLRSENSLENLKRRRILLQNRKLELETRKLELENKKLEMEVKMLEKRQEDGDGGIGGNTYYVSHVIDESKEGVADGATSFPSSAAEVIKSLTGRGQPIQIITQ</sequence>
<evidence type="ECO:0000313" key="4">
    <source>
        <dbReference type="Proteomes" id="UP000694888"/>
    </source>
</evidence>
<dbReference type="PANTHER" id="PTHR47086:SF4">
    <property type="entry name" value="BTB DOMAIN-CONTAINING PROTEIN"/>
    <property type="match status" value="1"/>
</dbReference>
<evidence type="ECO:0000256" key="2">
    <source>
        <dbReference type="SAM" id="MobiDB-lite"/>
    </source>
</evidence>
<dbReference type="InterPro" id="IPR048325">
    <property type="entry name" value="ZSWIM3_N"/>
</dbReference>
<gene>
    <name evidence="5" type="primary">LOC101851726</name>
</gene>
<keyword evidence="4" id="KW-1185">Reference proteome</keyword>
<dbReference type="Pfam" id="PF21599">
    <property type="entry name" value="ZSWIM3_N"/>
    <property type="match status" value="1"/>
</dbReference>